<dbReference type="EMBL" id="JBJQND010000006">
    <property type="protein sequence ID" value="KAL3874047.1"/>
    <property type="molecule type" value="Genomic_DNA"/>
</dbReference>
<dbReference type="Pfam" id="PF15324">
    <property type="entry name" value="TALPID3"/>
    <property type="match status" value="1"/>
</dbReference>
<dbReference type="PANTHER" id="PTHR15721:SF2">
    <property type="entry name" value="PROTEIN TALPID3"/>
    <property type="match status" value="1"/>
</dbReference>
<protein>
    <submittedName>
        <fullName evidence="2">Uncharacterized protein</fullName>
    </submittedName>
</protein>
<dbReference type="PANTHER" id="PTHR15721">
    <property type="entry name" value="KIAA0586 PROTEIN"/>
    <property type="match status" value="1"/>
</dbReference>
<keyword evidence="3" id="KW-1185">Reference proteome</keyword>
<dbReference type="Proteomes" id="UP001634394">
    <property type="component" value="Unassembled WGS sequence"/>
</dbReference>
<comment type="caution">
    <text evidence="2">The sequence shown here is derived from an EMBL/GenBank/DDBJ whole genome shotgun (WGS) entry which is preliminary data.</text>
</comment>
<accession>A0ABD3WJN1</accession>
<evidence type="ECO:0000256" key="1">
    <source>
        <dbReference type="SAM" id="MobiDB-lite"/>
    </source>
</evidence>
<sequence>MSDILEVTEPHLQSAMSAERTRSPPKLQKKTRSRSQSPPKVKTLKMVHVESPAQSPTKAEFNDTVPVENEQEQEEEEEETFVEEEDADVESATGIELPGYQAPEHPPQEHHNLEFPPSGDRQMTSDIIAEDIRRRDALQNKAVEWIEQELMAQIITELFPLRQHEEPPEISHVVSEESEESMAEDKEEAMF</sequence>
<evidence type="ECO:0000313" key="2">
    <source>
        <dbReference type="EMBL" id="KAL3874047.1"/>
    </source>
</evidence>
<dbReference type="InterPro" id="IPR029246">
    <property type="entry name" value="TALPID3"/>
</dbReference>
<dbReference type="AlphaFoldDB" id="A0ABD3WJN1"/>
<feature type="compositionally biased region" description="Acidic residues" evidence="1">
    <location>
        <begin position="69"/>
        <end position="89"/>
    </location>
</feature>
<proteinExistence type="predicted"/>
<feature type="non-terminal residue" evidence="2">
    <location>
        <position position="191"/>
    </location>
</feature>
<gene>
    <name evidence="2" type="ORF">ACJMK2_037111</name>
</gene>
<evidence type="ECO:0000313" key="3">
    <source>
        <dbReference type="Proteomes" id="UP001634394"/>
    </source>
</evidence>
<reference evidence="2 3" key="1">
    <citation type="submission" date="2024-11" db="EMBL/GenBank/DDBJ databases">
        <title>Chromosome-level genome assembly of the freshwater bivalve Anodonta woodiana.</title>
        <authorList>
            <person name="Chen X."/>
        </authorList>
    </citation>
    <scope>NUCLEOTIDE SEQUENCE [LARGE SCALE GENOMIC DNA]</scope>
    <source>
        <strain evidence="2">MN2024</strain>
        <tissue evidence="2">Gills</tissue>
    </source>
</reference>
<feature type="compositionally biased region" description="Acidic residues" evidence="1">
    <location>
        <begin position="176"/>
        <end position="191"/>
    </location>
</feature>
<feature type="region of interest" description="Disordered" evidence="1">
    <location>
        <begin position="1"/>
        <end position="122"/>
    </location>
</feature>
<organism evidence="2 3">
    <name type="scientific">Sinanodonta woodiana</name>
    <name type="common">Chinese pond mussel</name>
    <name type="synonym">Anodonta woodiana</name>
    <dbReference type="NCBI Taxonomy" id="1069815"/>
    <lineage>
        <taxon>Eukaryota</taxon>
        <taxon>Metazoa</taxon>
        <taxon>Spiralia</taxon>
        <taxon>Lophotrochozoa</taxon>
        <taxon>Mollusca</taxon>
        <taxon>Bivalvia</taxon>
        <taxon>Autobranchia</taxon>
        <taxon>Heteroconchia</taxon>
        <taxon>Palaeoheterodonta</taxon>
        <taxon>Unionida</taxon>
        <taxon>Unionoidea</taxon>
        <taxon>Unionidae</taxon>
        <taxon>Unioninae</taxon>
        <taxon>Sinanodonta</taxon>
    </lineage>
</organism>
<feature type="region of interest" description="Disordered" evidence="1">
    <location>
        <begin position="165"/>
        <end position="191"/>
    </location>
</feature>
<name>A0ABD3WJN1_SINWO</name>